<keyword evidence="2" id="KW-0812">Transmembrane</keyword>
<evidence type="ECO:0000259" key="3">
    <source>
        <dbReference type="PROSITE" id="PS50041"/>
    </source>
</evidence>
<accession>A0A8B6F926</accession>
<gene>
    <name evidence="4" type="ORF">MGAL_10B013715</name>
</gene>
<keyword evidence="2" id="KW-0472">Membrane</keyword>
<sequence length="620" mass="69700">MSYSPTEDVFKWLDGGVAENIPWAKNEPNCETGRDRNCLRGEEHCVAMNPTLFFKSSFLTLSCQQNCMGLCQKQADDIGSVTITEPSITTPSTVVPVTSTETITTTKTSTTLFESSNTHLFYHLFLEEVSSNEAADICNSFDMKIATIESELIYNLVKDYLDGVDMGSGCMWIGLYWELQTLRHVWDDGEPLTWAQWYTGDPSCTKPTYDTHCNGIERNCVSFTQEFNFRTKDCNGMCNMLCESNRSRIEITTSNNNLTLSSAIPTEITTSNNNLTLSSAIPTEITTIINTVVSHTTEITTSNNNLTLSSATPTEITTSNNNLTLSSATPTEITTSNNNLTLSSATPTEELSLTTEITNVITASPALNTLWKIGTWSFHYIHLDNKDVNLTHARQLCKEKNMDIVMIKDEGRWEIIKDIIQYLQLNGINNTGYWIGMVWHEHLQQHKWLDNYTVTWTKWSDEEPKCMGGRITLWSAVGSSVCQGKIQNCVISNGSFVRTSNCSNLHKVICQQFVVTRPKVLNCKCSMQKINQKWHFLDGINISDTKVKNLVQKDFEDNVKGFISVNKSSLSSVIQKRNSIDDKRPESKAIGWSATLFVAIPVTFIIIVDVIDMMRYLRSP</sequence>
<reference evidence="4" key="1">
    <citation type="submission" date="2018-11" db="EMBL/GenBank/DDBJ databases">
        <authorList>
            <person name="Alioto T."/>
            <person name="Alioto T."/>
        </authorList>
    </citation>
    <scope>NUCLEOTIDE SEQUENCE</scope>
</reference>
<dbReference type="EMBL" id="UYJE01006512">
    <property type="protein sequence ID" value="VDI46581.1"/>
    <property type="molecule type" value="Genomic_DNA"/>
</dbReference>
<evidence type="ECO:0000313" key="5">
    <source>
        <dbReference type="Proteomes" id="UP000596742"/>
    </source>
</evidence>
<feature type="domain" description="C-type lectin" evidence="3">
    <location>
        <begin position="392"/>
        <end position="511"/>
    </location>
</feature>
<evidence type="ECO:0000256" key="1">
    <source>
        <dbReference type="SAM" id="MobiDB-lite"/>
    </source>
</evidence>
<dbReference type="CDD" id="cd00037">
    <property type="entry name" value="CLECT"/>
    <property type="match status" value="2"/>
</dbReference>
<feature type="transmembrane region" description="Helical" evidence="2">
    <location>
        <begin position="589"/>
        <end position="611"/>
    </location>
</feature>
<evidence type="ECO:0000313" key="4">
    <source>
        <dbReference type="EMBL" id="VDI46581.1"/>
    </source>
</evidence>
<dbReference type="SUPFAM" id="SSF56436">
    <property type="entry name" value="C-type lectin-like"/>
    <property type="match status" value="3"/>
</dbReference>
<dbReference type="InterPro" id="IPR050801">
    <property type="entry name" value="Ca-Dep_Lectins_ImmuneDev"/>
</dbReference>
<dbReference type="Proteomes" id="UP000596742">
    <property type="component" value="Unassembled WGS sequence"/>
</dbReference>
<dbReference type="PROSITE" id="PS50041">
    <property type="entry name" value="C_TYPE_LECTIN_2"/>
    <property type="match status" value="2"/>
</dbReference>
<name>A0A8B6F926_MYTGA</name>
<feature type="region of interest" description="Disordered" evidence="1">
    <location>
        <begin position="319"/>
        <end position="340"/>
    </location>
</feature>
<keyword evidence="5" id="KW-1185">Reference proteome</keyword>
<dbReference type="PANTHER" id="PTHR22801">
    <property type="entry name" value="LITHOSTATHINE"/>
    <property type="match status" value="1"/>
</dbReference>
<proteinExistence type="predicted"/>
<dbReference type="PANTHER" id="PTHR22801:SF63">
    <property type="entry name" value="C-TYPE LECTIN DOMAIN-CONTAINING PROTEIN"/>
    <property type="match status" value="1"/>
</dbReference>
<dbReference type="Pfam" id="PF00059">
    <property type="entry name" value="Lectin_C"/>
    <property type="match status" value="1"/>
</dbReference>
<dbReference type="AlphaFoldDB" id="A0A8B6F926"/>
<protein>
    <recommendedName>
        <fullName evidence="3">C-type lectin domain-containing protein</fullName>
    </recommendedName>
</protein>
<feature type="domain" description="C-type lectin" evidence="3">
    <location>
        <begin position="122"/>
        <end position="243"/>
    </location>
</feature>
<dbReference type="SMART" id="SM00034">
    <property type="entry name" value="CLECT"/>
    <property type="match status" value="2"/>
</dbReference>
<evidence type="ECO:0000256" key="2">
    <source>
        <dbReference type="SAM" id="Phobius"/>
    </source>
</evidence>
<comment type="caution">
    <text evidence="4">The sequence shown here is derived from an EMBL/GenBank/DDBJ whole genome shotgun (WGS) entry which is preliminary data.</text>
</comment>
<organism evidence="4 5">
    <name type="scientific">Mytilus galloprovincialis</name>
    <name type="common">Mediterranean mussel</name>
    <dbReference type="NCBI Taxonomy" id="29158"/>
    <lineage>
        <taxon>Eukaryota</taxon>
        <taxon>Metazoa</taxon>
        <taxon>Spiralia</taxon>
        <taxon>Lophotrochozoa</taxon>
        <taxon>Mollusca</taxon>
        <taxon>Bivalvia</taxon>
        <taxon>Autobranchia</taxon>
        <taxon>Pteriomorphia</taxon>
        <taxon>Mytilida</taxon>
        <taxon>Mytiloidea</taxon>
        <taxon>Mytilidae</taxon>
        <taxon>Mytilinae</taxon>
        <taxon>Mytilus</taxon>
    </lineage>
</organism>
<dbReference type="Gene3D" id="3.10.100.10">
    <property type="entry name" value="Mannose-Binding Protein A, subunit A"/>
    <property type="match status" value="2"/>
</dbReference>
<keyword evidence="2" id="KW-1133">Transmembrane helix</keyword>
<dbReference type="InterPro" id="IPR001304">
    <property type="entry name" value="C-type_lectin-like"/>
</dbReference>
<dbReference type="InterPro" id="IPR016187">
    <property type="entry name" value="CTDL_fold"/>
</dbReference>
<dbReference type="OrthoDB" id="10412988at2759"/>
<dbReference type="InterPro" id="IPR016186">
    <property type="entry name" value="C-type_lectin-like/link_sf"/>
</dbReference>